<feature type="region of interest" description="Disordered" evidence="1">
    <location>
        <begin position="39"/>
        <end position="81"/>
    </location>
</feature>
<dbReference type="Proteomes" id="UP000134119">
    <property type="component" value="Genome"/>
</dbReference>
<evidence type="ECO:0000313" key="3">
    <source>
        <dbReference type="Proteomes" id="UP000134119"/>
    </source>
</evidence>
<evidence type="ECO:0000313" key="2">
    <source>
        <dbReference type="EMBL" id="AIA09566.1"/>
    </source>
</evidence>
<proteinExistence type="predicted"/>
<organism evidence="2 3">
    <name type="scientific">Cercopithecine herpesvirus 1</name>
    <name type="common">CeHV-1</name>
    <name type="synonym">Simian herpes B virus</name>
    <dbReference type="NCBI Taxonomy" id="10325"/>
    <lineage>
        <taxon>Viruses</taxon>
        <taxon>Duplodnaviria</taxon>
        <taxon>Heunggongvirae</taxon>
        <taxon>Peploviricota</taxon>
        <taxon>Herviviricetes</taxon>
        <taxon>Herpesvirales</taxon>
        <taxon>Orthoherpesviridae</taxon>
        <taxon>Alphaherpesvirinae</taxon>
        <taxon>Simplexvirus</taxon>
        <taxon>Simplexvirus macacinealpha1</taxon>
    </lineage>
</organism>
<evidence type="ECO:0000256" key="1">
    <source>
        <dbReference type="SAM" id="MobiDB-lite"/>
    </source>
</evidence>
<organismHost>
    <name type="scientific">Macaca fascicularis</name>
    <name type="common">Crab-eating macaque</name>
    <name type="synonym">Cynomolgus monkey</name>
    <dbReference type="NCBI Taxonomy" id="9541"/>
</organismHost>
<sequence>MSSRYLAAVDDYLQHPSPRYQAYVDLRRELCAYADAEHQEATKAIPHPERPLLPPPSTPSGPTQISAREAAHPSAPTTASS</sequence>
<accession>A0A059WJ97</accession>
<organismHost>
    <name type="scientific">Macaca nemestrina</name>
    <name type="common">Pig-tailed macaque</name>
    <dbReference type="NCBI Taxonomy" id="9545"/>
</organismHost>
<name>A0A059WJ97_CHV1</name>
<reference evidence="2 3" key="1">
    <citation type="journal article" date="2014" name="Arch. Virol.">
        <title>Genome sequence of a pathogenic isolate of monkey B virus (species Macacine herpesvirus 1).</title>
        <authorList>
            <person name="Ohsawa K."/>
            <person name="Black D."/>
            <person name="Ohsawa M."/>
            <person name="Eberle R."/>
        </authorList>
    </citation>
    <scope>NUCLEOTIDE SEQUENCE [LARGE SCALE GENOMIC DNA]</scope>
    <source>
        <strain evidence="2">E90-136</strain>
    </source>
</reference>
<feature type="compositionally biased region" description="Basic and acidic residues" evidence="1">
    <location>
        <begin position="39"/>
        <end position="50"/>
    </location>
</feature>
<organismHost>
    <name type="scientific">Macaca mulatta</name>
    <name type="common">Rhesus macaque</name>
    <dbReference type="NCBI Taxonomy" id="9544"/>
</organismHost>
<dbReference type="EMBL" id="KJ566591">
    <property type="protein sequence ID" value="AIA09566.1"/>
    <property type="molecule type" value="Genomic_DNA"/>
</dbReference>
<protein>
    <submittedName>
        <fullName evidence="2">TAP transporter inhibitor ICP47</fullName>
    </submittedName>
</protein>
<gene>
    <name evidence="2" type="primary">US12</name>
</gene>
<feature type="compositionally biased region" description="Low complexity" evidence="1">
    <location>
        <begin position="72"/>
        <end position="81"/>
    </location>
</feature>
<organismHost>
    <name type="scientific">Homo sapiens</name>
    <name type="common">Human</name>
    <dbReference type="NCBI Taxonomy" id="9606"/>
</organismHost>
<organismHost>
    <name type="scientific">Macaca leonina</name>
    <name type="common">Northern pig-tailed macaque</name>
    <name type="synonym">Macaca nemestrina leonina</name>
    <dbReference type="NCBI Taxonomy" id="90387"/>
</organismHost>